<keyword evidence="5" id="KW-0808">Transferase</keyword>
<dbReference type="EC" id="2.3.1.48" evidence="3"/>
<dbReference type="SUPFAM" id="SSF57903">
    <property type="entry name" value="FYVE/PHD zinc finger"/>
    <property type="match status" value="1"/>
</dbReference>
<feature type="domain" description="Bromo" evidence="19">
    <location>
        <begin position="101"/>
        <end position="148"/>
    </location>
</feature>
<dbReference type="GO" id="GO:0000123">
    <property type="term" value="C:histone acetyltransferase complex"/>
    <property type="evidence" value="ECO:0007669"/>
    <property type="project" value="TreeGrafter"/>
</dbReference>
<dbReference type="GO" id="GO:0003713">
    <property type="term" value="F:transcription coactivator activity"/>
    <property type="evidence" value="ECO:0007669"/>
    <property type="project" value="TreeGrafter"/>
</dbReference>
<comment type="caution">
    <text evidence="21">The sequence shown here is derived from an EMBL/GenBank/DDBJ whole genome shotgun (WGS) entry which is preliminary data.</text>
</comment>
<dbReference type="SMART" id="SM00291">
    <property type="entry name" value="ZnF_ZZ"/>
    <property type="match status" value="1"/>
</dbReference>
<keyword evidence="9" id="KW-0156">Chromatin regulator</keyword>
<keyword evidence="14" id="KW-0539">Nucleus</keyword>
<evidence type="ECO:0000256" key="2">
    <source>
        <dbReference type="ARBA" id="ARBA00004123"/>
    </source>
</evidence>
<dbReference type="InterPro" id="IPR013083">
    <property type="entry name" value="Znf_RING/FYVE/PHD"/>
</dbReference>
<dbReference type="SMART" id="SM01250">
    <property type="entry name" value="KAT11"/>
    <property type="match status" value="1"/>
</dbReference>
<dbReference type="SUPFAM" id="SSF47370">
    <property type="entry name" value="Bromodomain"/>
    <property type="match status" value="1"/>
</dbReference>
<evidence type="ECO:0000256" key="1">
    <source>
        <dbReference type="ARBA" id="ARBA00002581"/>
    </source>
</evidence>
<keyword evidence="6" id="KW-0479">Metal-binding</keyword>
<evidence type="ECO:0000256" key="3">
    <source>
        <dbReference type="ARBA" id="ARBA00013184"/>
    </source>
</evidence>
<evidence type="ECO:0000256" key="7">
    <source>
        <dbReference type="ARBA" id="ARBA00022771"/>
    </source>
</evidence>
<feature type="region of interest" description="Disordered" evidence="18">
    <location>
        <begin position="538"/>
        <end position="560"/>
    </location>
</feature>
<evidence type="ECO:0000256" key="10">
    <source>
        <dbReference type="ARBA" id="ARBA00023015"/>
    </source>
</evidence>
<evidence type="ECO:0000313" key="21">
    <source>
        <dbReference type="EMBL" id="CAJ0574151.1"/>
    </source>
</evidence>
<dbReference type="GO" id="GO:0005667">
    <property type="term" value="C:transcription regulator complex"/>
    <property type="evidence" value="ECO:0007669"/>
    <property type="project" value="TreeGrafter"/>
</dbReference>
<dbReference type="InterPro" id="IPR000433">
    <property type="entry name" value="Znf_ZZ"/>
</dbReference>
<dbReference type="EMBL" id="CATQJA010002628">
    <property type="protein sequence ID" value="CAJ0574151.1"/>
    <property type="molecule type" value="Genomic_DNA"/>
</dbReference>
<dbReference type="Gene3D" id="2.10.110.40">
    <property type="match status" value="1"/>
</dbReference>
<dbReference type="SMART" id="SM00297">
    <property type="entry name" value="BROMO"/>
    <property type="match status" value="1"/>
</dbReference>
<dbReference type="GO" id="GO:0008270">
    <property type="term" value="F:zinc ion binding"/>
    <property type="evidence" value="ECO:0007669"/>
    <property type="project" value="UniProtKB-KW"/>
</dbReference>
<dbReference type="InterPro" id="IPR038547">
    <property type="entry name" value="RING_CBP-p300_sf"/>
</dbReference>
<dbReference type="Gene3D" id="3.30.40.10">
    <property type="entry name" value="Zinc/RING finger domain, C3HC4 (zinc finger)"/>
    <property type="match status" value="1"/>
</dbReference>
<feature type="domain" description="CBP/p300-type HAT" evidence="20">
    <location>
        <begin position="304"/>
        <end position="644"/>
    </location>
</feature>
<comment type="function">
    <text evidence="1">Acetyltransferase enzyme. Acetylates histones, giving a specific tag for transcriptional activation.</text>
</comment>
<keyword evidence="10" id="KW-0805">Transcription regulation</keyword>
<comment type="catalytic activity">
    <reaction evidence="16">
        <text>L-lysyl-[protein] + acetyl-CoA = N(6)-acetyl-L-lysyl-[protein] + CoA + H(+)</text>
        <dbReference type="Rhea" id="RHEA:45948"/>
        <dbReference type="Rhea" id="RHEA-COMP:9752"/>
        <dbReference type="Rhea" id="RHEA-COMP:10731"/>
        <dbReference type="ChEBI" id="CHEBI:15378"/>
        <dbReference type="ChEBI" id="CHEBI:29969"/>
        <dbReference type="ChEBI" id="CHEBI:57287"/>
        <dbReference type="ChEBI" id="CHEBI:57288"/>
        <dbReference type="ChEBI" id="CHEBI:61930"/>
        <dbReference type="EC" id="2.3.1.48"/>
    </reaction>
</comment>
<dbReference type="SUPFAM" id="SSF57850">
    <property type="entry name" value="RING/U-box"/>
    <property type="match status" value="1"/>
</dbReference>
<dbReference type="InterPro" id="IPR036427">
    <property type="entry name" value="Bromodomain-like_sf"/>
</dbReference>
<feature type="compositionally biased region" description="Basic residues" evidence="18">
    <location>
        <begin position="544"/>
        <end position="558"/>
    </location>
</feature>
<dbReference type="Pfam" id="PF08214">
    <property type="entry name" value="HAT_KAT11"/>
    <property type="match status" value="1"/>
</dbReference>
<keyword evidence="8" id="KW-0862">Zinc</keyword>
<dbReference type="Proteomes" id="UP001177023">
    <property type="component" value="Unassembled WGS sequence"/>
</dbReference>
<dbReference type="Pfam" id="PF02135">
    <property type="entry name" value="zf-TAZ"/>
    <property type="match status" value="1"/>
</dbReference>
<keyword evidence="22" id="KW-1185">Reference proteome</keyword>
<dbReference type="InterPro" id="IPR001487">
    <property type="entry name" value="Bromodomain"/>
</dbReference>
<dbReference type="Pfam" id="PF06001">
    <property type="entry name" value="RING_CBP-p300"/>
    <property type="match status" value="1"/>
</dbReference>
<dbReference type="InterPro" id="IPR056484">
    <property type="entry name" value="PHD_P300"/>
</dbReference>
<dbReference type="InterPro" id="IPR010303">
    <property type="entry name" value="RING_CBP-p300"/>
</dbReference>
<dbReference type="InterPro" id="IPR043145">
    <property type="entry name" value="Znf_ZZ_sf"/>
</dbReference>
<evidence type="ECO:0000256" key="8">
    <source>
        <dbReference type="ARBA" id="ARBA00022833"/>
    </source>
</evidence>
<feature type="region of interest" description="Disordered" evidence="18">
    <location>
        <begin position="1"/>
        <end position="53"/>
    </location>
</feature>
<dbReference type="Pfam" id="PF00439">
    <property type="entry name" value="Bromodomain"/>
    <property type="match status" value="1"/>
</dbReference>
<feature type="non-terminal residue" evidence="21">
    <location>
        <position position="1"/>
    </location>
</feature>
<dbReference type="InterPro" id="IPR000197">
    <property type="entry name" value="Znf_TAZ"/>
</dbReference>
<feature type="compositionally biased region" description="Basic and acidic residues" evidence="18">
    <location>
        <begin position="11"/>
        <end position="23"/>
    </location>
</feature>
<sequence>MGTLAASSRTRMHDRNSNKRQADPPELTPKKSKPTPTTSSASSSSQVTAGKLNAPDDNEAAKLLMDHLKPVLKELWDLDEANHFHKFRKPNAVSETVDALIIKEPMDLSIIRMKLKSGCYTTPWRFCEDFWLMWDNSWLANRKGSNMYKLTSQLDKAFTDLMGPVMERLGYCCANRLSYTGLAIECDGRTRCRIRWDTPYMTCIMPGLPASLAKKERWNFCVPCFNTMPAGGIRASESDPRIIRKENFEKTRNAELVPEPFEVCKLCARSWHRICANYDSKVYSDGFTCPTCRRERAIPKPINKFTARQLPESELSKHIELRVKTFLAEKKSGADVIIRVHSVQDTKLVLKEELVAKYGHRGLPAKIPYRSKSIFAYQTIDGDEVCFFAFYVQEYNENSGANNQRRIYIAYLDSVNVFRPRALRTGVYQQILLGYLEYAKQLGYIMAHIWAAPPGNGDDYIFHCHPPSQQMPTNKRLQSWYRRLLEKGKKTGIVVGVRDVLAQAIADDVLSPIEMPLFDGDFLPDVIQYCIDPEKETADPKAVVQKKRNKKKPSKKTKPGQAIDRLYARLQKHKDDFFVVRLRPEDEKLVPTINDPDPATERNLVDWRENFLHHARDHHWEFSSLRRAKYSTLCLGHALHTGTGRLSEFTCDVCQAAATWHCYDCKDFDLCDACRKTVHHPHALVKIDSNNNNEELSPAALNSLAILEHGSSCKTVPCTRCGSVKEFIEHGKRCPKRSTCYVCMNILQLCVLHAKRCKTPDCQVYHCSYIKDKQRRMREANSRTITDDLIP</sequence>
<dbReference type="Pfam" id="PF00569">
    <property type="entry name" value="ZZ"/>
    <property type="match status" value="1"/>
</dbReference>
<dbReference type="PROSITE" id="PS50014">
    <property type="entry name" value="BROMODOMAIN_2"/>
    <property type="match status" value="1"/>
</dbReference>
<evidence type="ECO:0000313" key="22">
    <source>
        <dbReference type="Proteomes" id="UP001177023"/>
    </source>
</evidence>
<dbReference type="GO" id="GO:0031490">
    <property type="term" value="F:chromatin DNA binding"/>
    <property type="evidence" value="ECO:0007669"/>
    <property type="project" value="TreeGrafter"/>
</dbReference>
<evidence type="ECO:0000256" key="4">
    <source>
        <dbReference type="ARBA" id="ARBA00022481"/>
    </source>
</evidence>
<dbReference type="SUPFAM" id="SSF57933">
    <property type="entry name" value="TAZ domain"/>
    <property type="match status" value="1"/>
</dbReference>
<name>A0AA36CUE6_9BILA</name>
<dbReference type="PANTHER" id="PTHR13808:SF1">
    <property type="entry name" value="HISTONE ACETYLTRANSFERASE"/>
    <property type="match status" value="1"/>
</dbReference>
<dbReference type="InterPro" id="IPR011011">
    <property type="entry name" value="Znf_FYVE_PHD"/>
</dbReference>
<evidence type="ECO:0000259" key="19">
    <source>
        <dbReference type="PROSITE" id="PS50014"/>
    </source>
</evidence>
<evidence type="ECO:0000256" key="18">
    <source>
        <dbReference type="SAM" id="MobiDB-lite"/>
    </source>
</evidence>
<dbReference type="SMART" id="SM00551">
    <property type="entry name" value="ZnF_TAZ"/>
    <property type="match status" value="1"/>
</dbReference>
<evidence type="ECO:0000256" key="14">
    <source>
        <dbReference type="ARBA" id="ARBA00023242"/>
    </source>
</evidence>
<evidence type="ECO:0000259" key="20">
    <source>
        <dbReference type="PROSITE" id="PS51727"/>
    </source>
</evidence>
<evidence type="ECO:0000256" key="17">
    <source>
        <dbReference type="PROSITE-ProRule" id="PRU00035"/>
    </source>
</evidence>
<dbReference type="GO" id="GO:0005634">
    <property type="term" value="C:nucleus"/>
    <property type="evidence" value="ECO:0007669"/>
    <property type="project" value="UniProtKB-SubCell"/>
</dbReference>
<dbReference type="AlphaFoldDB" id="A0AA36CUE6"/>
<feature type="compositionally biased region" description="Low complexity" evidence="18">
    <location>
        <begin position="34"/>
        <end position="45"/>
    </location>
</feature>
<dbReference type="GO" id="GO:0004402">
    <property type="term" value="F:histone acetyltransferase activity"/>
    <property type="evidence" value="ECO:0007669"/>
    <property type="project" value="InterPro"/>
</dbReference>
<keyword evidence="12" id="KW-0010">Activator</keyword>
<comment type="subcellular location">
    <subcellularLocation>
        <location evidence="2">Nucleus</location>
    </subcellularLocation>
</comment>
<dbReference type="PROSITE" id="PS51727">
    <property type="entry name" value="CBP_P300_HAT"/>
    <property type="match status" value="1"/>
</dbReference>
<dbReference type="InterPro" id="IPR031162">
    <property type="entry name" value="CBP_P300_HAT"/>
</dbReference>
<gene>
    <name evidence="21" type="ORF">MSPICULIGERA_LOCUS12492</name>
</gene>
<keyword evidence="7" id="KW-0863">Zinc-finger</keyword>
<evidence type="ECO:0000256" key="11">
    <source>
        <dbReference type="ARBA" id="ARBA00023117"/>
    </source>
</evidence>
<dbReference type="GO" id="GO:0140297">
    <property type="term" value="F:DNA-binding transcription factor binding"/>
    <property type="evidence" value="ECO:0007669"/>
    <property type="project" value="UniProtKB-ARBA"/>
</dbReference>
<dbReference type="GO" id="GO:0045944">
    <property type="term" value="P:positive regulation of transcription by RNA polymerase II"/>
    <property type="evidence" value="ECO:0007669"/>
    <property type="project" value="TreeGrafter"/>
</dbReference>
<evidence type="ECO:0000256" key="13">
    <source>
        <dbReference type="ARBA" id="ARBA00023163"/>
    </source>
</evidence>
<evidence type="ECO:0000256" key="5">
    <source>
        <dbReference type="ARBA" id="ARBA00022679"/>
    </source>
</evidence>
<evidence type="ECO:0000256" key="15">
    <source>
        <dbReference type="ARBA" id="ARBA00023315"/>
    </source>
</evidence>
<keyword evidence="15" id="KW-0012">Acyltransferase</keyword>
<dbReference type="Gene3D" id="1.20.920.10">
    <property type="entry name" value="Bromodomain-like"/>
    <property type="match status" value="1"/>
</dbReference>
<dbReference type="InterPro" id="IPR013178">
    <property type="entry name" value="Histone_AcTrfase_Rtt109/CBP"/>
</dbReference>
<organism evidence="21 22">
    <name type="scientific">Mesorhabditis spiculigera</name>
    <dbReference type="NCBI Taxonomy" id="96644"/>
    <lineage>
        <taxon>Eukaryota</taxon>
        <taxon>Metazoa</taxon>
        <taxon>Ecdysozoa</taxon>
        <taxon>Nematoda</taxon>
        <taxon>Chromadorea</taxon>
        <taxon>Rhabditida</taxon>
        <taxon>Rhabditina</taxon>
        <taxon>Rhabditomorpha</taxon>
        <taxon>Rhabditoidea</taxon>
        <taxon>Rhabditidae</taxon>
        <taxon>Mesorhabditinae</taxon>
        <taxon>Mesorhabditis</taxon>
    </lineage>
</organism>
<dbReference type="InterPro" id="IPR035898">
    <property type="entry name" value="TAZ_dom_sf"/>
</dbReference>
<evidence type="ECO:0000256" key="16">
    <source>
        <dbReference type="ARBA" id="ARBA00048017"/>
    </source>
</evidence>
<evidence type="ECO:0000256" key="9">
    <source>
        <dbReference type="ARBA" id="ARBA00022853"/>
    </source>
</evidence>
<accession>A0AA36CUE6</accession>
<reference evidence="21" key="1">
    <citation type="submission" date="2023-06" db="EMBL/GenBank/DDBJ databases">
        <authorList>
            <person name="Delattre M."/>
        </authorList>
    </citation>
    <scope>NUCLEOTIDE SEQUENCE</scope>
    <source>
        <strain evidence="21">AF72</strain>
    </source>
</reference>
<evidence type="ECO:0000256" key="6">
    <source>
        <dbReference type="ARBA" id="ARBA00022723"/>
    </source>
</evidence>
<proteinExistence type="predicted"/>
<dbReference type="Gene3D" id="1.20.1020.10">
    <property type="entry name" value="TAZ domain"/>
    <property type="match status" value="1"/>
</dbReference>
<evidence type="ECO:0000256" key="12">
    <source>
        <dbReference type="ARBA" id="ARBA00023159"/>
    </source>
</evidence>
<dbReference type="Gene3D" id="3.30.60.90">
    <property type="match status" value="1"/>
</dbReference>
<keyword evidence="4" id="KW-0488">Methylation</keyword>
<dbReference type="PANTHER" id="PTHR13808">
    <property type="entry name" value="CBP/P300-RELATED"/>
    <property type="match status" value="1"/>
</dbReference>
<keyword evidence="13" id="KW-0804">Transcription</keyword>
<protein>
    <recommendedName>
        <fullName evidence="3">histone acetyltransferase</fullName>
        <ecNumber evidence="3">2.3.1.48</ecNumber>
    </recommendedName>
</protein>
<keyword evidence="11 17" id="KW-0103">Bromodomain</keyword>
<dbReference type="Pfam" id="PF23570">
    <property type="entry name" value="PHD_P300"/>
    <property type="match status" value="1"/>
</dbReference>